<dbReference type="EMBL" id="JAWWNJ010000068">
    <property type="protein sequence ID" value="KAK7008241.1"/>
    <property type="molecule type" value="Genomic_DNA"/>
</dbReference>
<evidence type="ECO:0000313" key="4">
    <source>
        <dbReference type="Proteomes" id="UP001362999"/>
    </source>
</evidence>
<sequence length="188" mass="19543">MTAAQPPSSAVPQTELQELIALVSRLSAASTEAMRLAVEVQARLPVVVAVEVSAASSAATTAAQAAAAQAAAAQATAAQAAAAPPPPPSPPPAHDFDEGGPIFVRGVPLTPAELETAHPPGSGETWYVVIRGREPGMYHSAKLADAQCNGVPYQLKAKKTSRIQALDYYREHYQGPDSESGVQKWIEP</sequence>
<evidence type="ECO:0000313" key="2">
    <source>
        <dbReference type="EMBL" id="KAK7008241.1"/>
    </source>
</evidence>
<protein>
    <submittedName>
        <fullName evidence="2">Uncharacterized protein</fullName>
    </submittedName>
</protein>
<dbReference type="Gene3D" id="3.40.970.10">
    <property type="entry name" value="Ribonuclease H1, N-terminal domain"/>
    <property type="match status" value="1"/>
</dbReference>
<evidence type="ECO:0000313" key="3">
    <source>
        <dbReference type="EMBL" id="KAK7044339.1"/>
    </source>
</evidence>
<keyword evidence="4" id="KW-1185">Reference proteome</keyword>
<dbReference type="EMBL" id="JAWWNJ010000011">
    <property type="protein sequence ID" value="KAK7044339.1"/>
    <property type="molecule type" value="Genomic_DNA"/>
</dbReference>
<dbReference type="AlphaFoldDB" id="A0AAW0AGL9"/>
<dbReference type="InterPro" id="IPR037056">
    <property type="entry name" value="RNase_H1_N_sf"/>
</dbReference>
<organism evidence="2 4">
    <name type="scientific">Favolaschia claudopus</name>
    <dbReference type="NCBI Taxonomy" id="2862362"/>
    <lineage>
        <taxon>Eukaryota</taxon>
        <taxon>Fungi</taxon>
        <taxon>Dikarya</taxon>
        <taxon>Basidiomycota</taxon>
        <taxon>Agaricomycotina</taxon>
        <taxon>Agaricomycetes</taxon>
        <taxon>Agaricomycetidae</taxon>
        <taxon>Agaricales</taxon>
        <taxon>Marasmiineae</taxon>
        <taxon>Mycenaceae</taxon>
        <taxon>Favolaschia</taxon>
    </lineage>
</organism>
<feature type="compositionally biased region" description="Pro residues" evidence="1">
    <location>
        <begin position="83"/>
        <end position="93"/>
    </location>
</feature>
<comment type="caution">
    <text evidence="2">The sequence shown here is derived from an EMBL/GenBank/DDBJ whole genome shotgun (WGS) entry which is preliminary data.</text>
</comment>
<accession>A0AAW0AGL9</accession>
<gene>
    <name evidence="3" type="ORF">R3P38DRAFT_3176600</name>
    <name evidence="2" type="ORF">R3P38DRAFT_3211088</name>
</gene>
<dbReference type="Proteomes" id="UP001362999">
    <property type="component" value="Unassembled WGS sequence"/>
</dbReference>
<feature type="region of interest" description="Disordered" evidence="1">
    <location>
        <begin position="77"/>
        <end position="102"/>
    </location>
</feature>
<name>A0AAW0AGL9_9AGAR</name>
<evidence type="ECO:0000256" key="1">
    <source>
        <dbReference type="SAM" id="MobiDB-lite"/>
    </source>
</evidence>
<reference evidence="2 4" key="1">
    <citation type="journal article" date="2024" name="J Genomics">
        <title>Draft genome sequencing and assembly of Favolaschia claudopus CIRM-BRFM 2984 isolated from oak limbs.</title>
        <authorList>
            <person name="Navarro D."/>
            <person name="Drula E."/>
            <person name="Chaduli D."/>
            <person name="Cazenave R."/>
            <person name="Ahrendt S."/>
            <person name="Wang J."/>
            <person name="Lipzen A."/>
            <person name="Daum C."/>
            <person name="Barry K."/>
            <person name="Grigoriev I.V."/>
            <person name="Favel A."/>
            <person name="Rosso M.N."/>
            <person name="Martin F."/>
        </authorList>
    </citation>
    <scope>NUCLEOTIDE SEQUENCE [LARGE SCALE GENOMIC DNA]</scope>
    <source>
        <strain evidence="2 4">CIRM-BRFM 2984</strain>
    </source>
</reference>
<proteinExistence type="predicted"/>